<dbReference type="eggNOG" id="KOG4197">
    <property type="taxonomic scope" value="Eukaryota"/>
</dbReference>
<evidence type="ECO:0000256" key="2">
    <source>
        <dbReference type="SAM" id="MobiDB-lite"/>
    </source>
</evidence>
<organism evidence="3 4">
    <name type="scientific">Coprinopsis cinerea (strain Okayama-7 / 130 / ATCC MYA-4618 / FGSC 9003)</name>
    <name type="common">Inky cap fungus</name>
    <name type="synonym">Hormographiella aspergillata</name>
    <dbReference type="NCBI Taxonomy" id="240176"/>
    <lineage>
        <taxon>Eukaryota</taxon>
        <taxon>Fungi</taxon>
        <taxon>Dikarya</taxon>
        <taxon>Basidiomycota</taxon>
        <taxon>Agaricomycotina</taxon>
        <taxon>Agaricomycetes</taxon>
        <taxon>Agaricomycetidae</taxon>
        <taxon>Agaricales</taxon>
        <taxon>Agaricineae</taxon>
        <taxon>Psathyrellaceae</taxon>
        <taxon>Coprinopsis</taxon>
    </lineage>
</organism>
<evidence type="ECO:0000313" key="4">
    <source>
        <dbReference type="Proteomes" id="UP000001861"/>
    </source>
</evidence>
<dbReference type="KEGG" id="cci:CC1G_01710"/>
<dbReference type="PANTHER" id="PTHR45613:SF9">
    <property type="entry name" value="MITOCHONDRIAL GROUP I INTRON SPLICING FACTOR CCM1"/>
    <property type="match status" value="1"/>
</dbReference>
<dbReference type="InterPro" id="IPR002885">
    <property type="entry name" value="PPR_rpt"/>
</dbReference>
<sequence length="674" mass="76886">MLPLVSKHWRPFVINGLVNSLRRPLTKPLAPLLTVPSRLNSTSTTATKPLGWTAKPKPAKWQEKQSSWQSKSKLTGPPTEVQEENALRKALQHRSNLWPLLDCLWEHLKANDSQSVLRLYAQYVEGKKETTPSPKPQSESPLAFSMEDQPDRTAANAEAHHNLVLAAIAAHAMEGSFEAALGTFRSSGLNRWPEHEAHHFLQQFGLAMPSDQALRNQIGVYFRDVRIAHWLSIPTAFSRHVKALAKARSLEQIWSLYWSMYQGITRPSPFISPSDTASTSPHVPQYVWGSFLASFFRCDRYDLAKGLWETLEDLGVHRDVGLWTTYLDGLDHLRLSDVALSFWEEMKLERVQPDCLSYRAIISVCLRDDQIAAGMDIFQQFKALRNKEGWSEEMCRSVYNTVLDGLLMNRVVDQAKRILEEMRINGPAPDAVTYNIFLGYFHRRGDFAEIGKMLSQMDKERVVGDVYTFSILLTALLRAGRPDAVDVVVQHMNDRGIKANVAIYTTLIEEHLKMRTESSLIAVMKLLDKMKTVPSARPNDVTYTSILTNLYRGGWLPKDKLIYYEQEVLQRMKAERVHLNLPGYHAVLRACFERPGGASHAMSYYREIKRRNIPLVQTTWYILVAGLLEHRQWQWAREIVEEMKKSKITPSASLARLVMKVEQGNGSDAQLIDH</sequence>
<dbReference type="Proteomes" id="UP000001861">
    <property type="component" value="Unassembled WGS sequence"/>
</dbReference>
<proteinExistence type="predicted"/>
<feature type="repeat" description="PPR" evidence="1">
    <location>
        <begin position="616"/>
        <end position="650"/>
    </location>
</feature>
<dbReference type="NCBIfam" id="TIGR00756">
    <property type="entry name" value="PPR"/>
    <property type="match status" value="3"/>
</dbReference>
<name>A8N2J3_COPC7</name>
<dbReference type="GeneID" id="6005456"/>
<keyword evidence="4" id="KW-1185">Reference proteome</keyword>
<dbReference type="PANTHER" id="PTHR45613">
    <property type="entry name" value="PENTATRICOPEPTIDE REPEAT-CONTAINING PROTEIN"/>
    <property type="match status" value="1"/>
</dbReference>
<feature type="repeat" description="PPR" evidence="1">
    <location>
        <begin position="465"/>
        <end position="499"/>
    </location>
</feature>
<reference evidence="3 4" key="1">
    <citation type="journal article" date="2010" name="Proc. Natl. Acad. Sci. U.S.A.">
        <title>Insights into evolution of multicellular fungi from the assembled chromosomes of the mushroom Coprinopsis cinerea (Coprinus cinereus).</title>
        <authorList>
            <person name="Stajich J.E."/>
            <person name="Wilke S.K."/>
            <person name="Ahren D."/>
            <person name="Au C.H."/>
            <person name="Birren B.W."/>
            <person name="Borodovsky M."/>
            <person name="Burns C."/>
            <person name="Canback B."/>
            <person name="Casselton L.A."/>
            <person name="Cheng C.K."/>
            <person name="Deng J."/>
            <person name="Dietrich F.S."/>
            <person name="Fargo D.C."/>
            <person name="Farman M.L."/>
            <person name="Gathman A.C."/>
            <person name="Goldberg J."/>
            <person name="Guigo R."/>
            <person name="Hoegger P.J."/>
            <person name="Hooker J.B."/>
            <person name="Huggins A."/>
            <person name="James T.Y."/>
            <person name="Kamada T."/>
            <person name="Kilaru S."/>
            <person name="Kodira C."/>
            <person name="Kues U."/>
            <person name="Kupfer D."/>
            <person name="Kwan H.S."/>
            <person name="Lomsadze A."/>
            <person name="Li W."/>
            <person name="Lilly W.W."/>
            <person name="Ma L.J."/>
            <person name="Mackey A.J."/>
            <person name="Manning G."/>
            <person name="Martin F."/>
            <person name="Muraguchi H."/>
            <person name="Natvig D.O."/>
            <person name="Palmerini H."/>
            <person name="Ramesh M.A."/>
            <person name="Rehmeyer C.J."/>
            <person name="Roe B.A."/>
            <person name="Shenoy N."/>
            <person name="Stanke M."/>
            <person name="Ter-Hovhannisyan V."/>
            <person name="Tunlid A."/>
            <person name="Velagapudi R."/>
            <person name="Vision T.J."/>
            <person name="Zeng Q."/>
            <person name="Zolan M.E."/>
            <person name="Pukkila P.J."/>
        </authorList>
    </citation>
    <scope>NUCLEOTIDE SEQUENCE [LARGE SCALE GENOMIC DNA]</scope>
    <source>
        <strain evidence="4">Okayama-7 / 130 / ATCC MYA-4618 / FGSC 9003</strain>
    </source>
</reference>
<dbReference type="InParanoid" id="A8N2J3"/>
<dbReference type="EMBL" id="AACS02000001">
    <property type="protein sequence ID" value="EAU92665.1"/>
    <property type="molecule type" value="Genomic_DNA"/>
</dbReference>
<dbReference type="STRING" id="240176.A8N2J3"/>
<dbReference type="Pfam" id="PF13041">
    <property type="entry name" value="PPR_2"/>
    <property type="match status" value="1"/>
</dbReference>
<dbReference type="OMA" id="CHARKVD"/>
<dbReference type="PROSITE" id="PS51375">
    <property type="entry name" value="PPR"/>
    <property type="match status" value="3"/>
</dbReference>
<accession>A8N2J3</accession>
<dbReference type="Gene3D" id="1.25.40.10">
    <property type="entry name" value="Tetratricopeptide repeat domain"/>
    <property type="match status" value="3"/>
</dbReference>
<dbReference type="Pfam" id="PF13812">
    <property type="entry name" value="PPR_3"/>
    <property type="match status" value="2"/>
</dbReference>
<protein>
    <recommendedName>
        <fullName evidence="5">Pentatricopeptide repeat-containing protein</fullName>
    </recommendedName>
</protein>
<dbReference type="VEuPathDB" id="FungiDB:CC1G_01710"/>
<dbReference type="AlphaFoldDB" id="A8N2J3"/>
<dbReference type="OrthoDB" id="185373at2759"/>
<evidence type="ECO:0008006" key="5">
    <source>
        <dbReference type="Google" id="ProtNLM"/>
    </source>
</evidence>
<dbReference type="InterPro" id="IPR011990">
    <property type="entry name" value="TPR-like_helical_dom_sf"/>
</dbReference>
<feature type="repeat" description="PPR" evidence="1">
    <location>
        <begin position="395"/>
        <end position="429"/>
    </location>
</feature>
<feature type="compositionally biased region" description="Low complexity" evidence="2">
    <location>
        <begin position="64"/>
        <end position="73"/>
    </location>
</feature>
<evidence type="ECO:0000256" key="1">
    <source>
        <dbReference type="PROSITE-ProRule" id="PRU00708"/>
    </source>
</evidence>
<gene>
    <name evidence="3" type="ORF">CC1G_01710</name>
</gene>
<feature type="region of interest" description="Disordered" evidence="2">
    <location>
        <begin position="43"/>
        <end position="78"/>
    </location>
</feature>
<comment type="caution">
    <text evidence="3">The sequence shown here is derived from an EMBL/GenBank/DDBJ whole genome shotgun (WGS) entry which is preliminary data.</text>
</comment>
<evidence type="ECO:0000313" key="3">
    <source>
        <dbReference type="EMBL" id="EAU92665.1"/>
    </source>
</evidence>
<dbReference type="Pfam" id="PF01535">
    <property type="entry name" value="PPR"/>
    <property type="match status" value="2"/>
</dbReference>
<dbReference type="RefSeq" id="XP_001829030.1">
    <property type="nucleotide sequence ID" value="XM_001828978.1"/>
</dbReference>